<dbReference type="InterPro" id="IPR017853">
    <property type="entry name" value="GH"/>
</dbReference>
<dbReference type="PANTHER" id="PTHR31297">
    <property type="entry name" value="GLUCAN ENDO-1,6-BETA-GLUCOSIDASE B"/>
    <property type="match status" value="1"/>
</dbReference>
<evidence type="ECO:0000313" key="16">
    <source>
        <dbReference type="Proteomes" id="UP000587760"/>
    </source>
</evidence>
<dbReference type="GO" id="GO:0009251">
    <property type="term" value="P:glucan catabolic process"/>
    <property type="evidence" value="ECO:0007669"/>
    <property type="project" value="TreeGrafter"/>
</dbReference>
<gene>
    <name evidence="15" type="ORF">HNR50_003820</name>
</gene>
<keyword evidence="4 13" id="KW-0378">Hydrolase</keyword>
<comment type="similarity">
    <text evidence="13">Belongs to the glycosyl hydrolase 5 (cellulase A) family.</text>
</comment>
<reference evidence="15 16" key="1">
    <citation type="submission" date="2020-08" db="EMBL/GenBank/DDBJ databases">
        <title>Genomic Encyclopedia of Type Strains, Phase IV (KMG-IV): sequencing the most valuable type-strain genomes for metagenomic binning, comparative biology and taxonomic classification.</title>
        <authorList>
            <person name="Goeker M."/>
        </authorList>
    </citation>
    <scope>NUCLEOTIDE SEQUENCE [LARGE SCALE GENOMIC DNA]</scope>
    <source>
        <strain evidence="15 16">DSM 2461</strain>
    </source>
</reference>
<dbReference type="Proteomes" id="UP000587760">
    <property type="component" value="Unassembled WGS sequence"/>
</dbReference>
<comment type="function">
    <text evidence="11">Glucosidase involved in the degradation of cellulosic biomass. Active on lichenan.</text>
</comment>
<evidence type="ECO:0000256" key="12">
    <source>
        <dbReference type="ARBA" id="ARBA00041260"/>
    </source>
</evidence>
<organism evidence="15 16">
    <name type="scientific">Spirochaeta isovalerica</name>
    <dbReference type="NCBI Taxonomy" id="150"/>
    <lineage>
        <taxon>Bacteria</taxon>
        <taxon>Pseudomonadati</taxon>
        <taxon>Spirochaetota</taxon>
        <taxon>Spirochaetia</taxon>
        <taxon>Spirochaetales</taxon>
        <taxon>Spirochaetaceae</taxon>
        <taxon>Spirochaeta</taxon>
    </lineage>
</organism>
<dbReference type="GO" id="GO:0005886">
    <property type="term" value="C:plasma membrane"/>
    <property type="evidence" value="ECO:0007669"/>
    <property type="project" value="UniProtKB-SubCell"/>
</dbReference>
<keyword evidence="5" id="KW-0735">Signal-anchor</keyword>
<name>A0A841RIK0_9SPIO</name>
<dbReference type="GO" id="GO:0005576">
    <property type="term" value="C:extracellular region"/>
    <property type="evidence" value="ECO:0007669"/>
    <property type="project" value="TreeGrafter"/>
</dbReference>
<keyword evidence="9 13" id="KW-0326">Glycosidase</keyword>
<dbReference type="InterPro" id="IPR001547">
    <property type="entry name" value="Glyco_hydro_5"/>
</dbReference>
<keyword evidence="8" id="KW-0325">Glycoprotein</keyword>
<sequence length="539" mass="63026">MIEFNRDVEGFVSASGKKTINGRGCEILLRGVGLGSWFLPEGYMWCFPDQGDRPRRIEKMILELIGSDKAGEFWRTYFDSFISEEDIRRIREEGFNSIRLPLSYRYLQRGSESLERVDKLIEWCREQSLYVILDLHGAPGGQTGTNIDDSEKDQPELFMDESHARETVRLWRELALRYRDEWIVAGYDLLNEPLPEWFSDYNDKVMPLYRDIIRAIREVDTRHMIILEGVHWATDWSIFTERLDDNLMLQFHKYWNSPDRESLKPYLEKREELDVPIFMGEGGENNCDWYSGAFQLFEDLDISWNFWTWKKMERDNSPCSIVKPENWDCLVTYLEGGEKPDRELAETVLWGFLSSLPIDKCLYRRSVVWSLLRRPPVRIPAVFYSNCGPAKAYSIHKNLRQQAIGFRDSEAVPIGFTSGKRNSVDFNHSGGEPWGEDDWMYIRLDEKDWILYDFLADSPLEMNDFEFVLKIRGVEETASIKLSIESPLLEAVCTASDDWTEVKVPLVFRLERGRCKIKLTACDNPVQIERISIIPVKGE</sequence>
<keyword evidence="2" id="KW-1003">Cell membrane</keyword>
<proteinExistence type="inferred from homology"/>
<keyword evidence="10" id="KW-0961">Cell wall biogenesis/degradation</keyword>
<keyword evidence="6" id="KW-1133">Transmembrane helix</keyword>
<protein>
    <recommendedName>
        <fullName evidence="12">Exo-1,3-beta-glucanase D</fullName>
    </recommendedName>
</protein>
<dbReference type="PANTHER" id="PTHR31297:SF34">
    <property type="entry name" value="GLUCAN 1,3-BETA-GLUCOSIDASE 2"/>
    <property type="match status" value="1"/>
</dbReference>
<comment type="caution">
    <text evidence="15">The sequence shown here is derived from an EMBL/GenBank/DDBJ whole genome shotgun (WGS) entry which is preliminary data.</text>
</comment>
<dbReference type="GO" id="GO:0009986">
    <property type="term" value="C:cell surface"/>
    <property type="evidence" value="ECO:0007669"/>
    <property type="project" value="TreeGrafter"/>
</dbReference>
<keyword evidence="3" id="KW-0812">Transmembrane</keyword>
<evidence type="ECO:0000256" key="11">
    <source>
        <dbReference type="ARBA" id="ARBA00037126"/>
    </source>
</evidence>
<evidence type="ECO:0000256" key="1">
    <source>
        <dbReference type="ARBA" id="ARBA00004401"/>
    </source>
</evidence>
<evidence type="ECO:0000256" key="8">
    <source>
        <dbReference type="ARBA" id="ARBA00023180"/>
    </source>
</evidence>
<evidence type="ECO:0000259" key="14">
    <source>
        <dbReference type="Pfam" id="PF00150"/>
    </source>
</evidence>
<accession>A0A841RIK0</accession>
<evidence type="ECO:0000256" key="10">
    <source>
        <dbReference type="ARBA" id="ARBA00023316"/>
    </source>
</evidence>
<dbReference type="GO" id="GO:0071555">
    <property type="term" value="P:cell wall organization"/>
    <property type="evidence" value="ECO:0007669"/>
    <property type="project" value="UniProtKB-KW"/>
</dbReference>
<keyword evidence="16" id="KW-1185">Reference proteome</keyword>
<evidence type="ECO:0000256" key="13">
    <source>
        <dbReference type="RuleBase" id="RU361153"/>
    </source>
</evidence>
<evidence type="ECO:0000256" key="2">
    <source>
        <dbReference type="ARBA" id="ARBA00022475"/>
    </source>
</evidence>
<evidence type="ECO:0000256" key="5">
    <source>
        <dbReference type="ARBA" id="ARBA00022968"/>
    </source>
</evidence>
<dbReference type="Gene3D" id="3.20.20.80">
    <property type="entry name" value="Glycosidases"/>
    <property type="match status" value="1"/>
</dbReference>
<dbReference type="Pfam" id="PF00150">
    <property type="entry name" value="Cellulase"/>
    <property type="match status" value="1"/>
</dbReference>
<evidence type="ECO:0000256" key="7">
    <source>
        <dbReference type="ARBA" id="ARBA00023136"/>
    </source>
</evidence>
<dbReference type="SUPFAM" id="SSF51445">
    <property type="entry name" value="(Trans)glycosidases"/>
    <property type="match status" value="1"/>
</dbReference>
<comment type="subcellular location">
    <subcellularLocation>
        <location evidence="1">Cell membrane</location>
        <topology evidence="1">Single-pass type II membrane protein</topology>
    </subcellularLocation>
</comment>
<dbReference type="GO" id="GO:0008422">
    <property type="term" value="F:beta-glucosidase activity"/>
    <property type="evidence" value="ECO:0007669"/>
    <property type="project" value="TreeGrafter"/>
</dbReference>
<evidence type="ECO:0000256" key="3">
    <source>
        <dbReference type="ARBA" id="ARBA00022692"/>
    </source>
</evidence>
<feature type="domain" description="Glycoside hydrolase family 5" evidence="14">
    <location>
        <begin position="79"/>
        <end position="311"/>
    </location>
</feature>
<dbReference type="RefSeq" id="WP_221439933.1">
    <property type="nucleotide sequence ID" value="NZ_JACHGJ010000009.1"/>
</dbReference>
<evidence type="ECO:0000256" key="4">
    <source>
        <dbReference type="ARBA" id="ARBA00022801"/>
    </source>
</evidence>
<dbReference type="InterPro" id="IPR050386">
    <property type="entry name" value="Glycosyl_hydrolase_5"/>
</dbReference>
<keyword evidence="7" id="KW-0472">Membrane</keyword>
<evidence type="ECO:0000313" key="15">
    <source>
        <dbReference type="EMBL" id="MBB6482132.1"/>
    </source>
</evidence>
<evidence type="ECO:0000256" key="9">
    <source>
        <dbReference type="ARBA" id="ARBA00023295"/>
    </source>
</evidence>
<evidence type="ECO:0000256" key="6">
    <source>
        <dbReference type="ARBA" id="ARBA00022989"/>
    </source>
</evidence>
<dbReference type="AlphaFoldDB" id="A0A841RIK0"/>
<dbReference type="EMBL" id="JACHGJ010000009">
    <property type="protein sequence ID" value="MBB6482132.1"/>
    <property type="molecule type" value="Genomic_DNA"/>
</dbReference>